<accession>A0ABP0FEB9</accession>
<evidence type="ECO:0000313" key="3">
    <source>
        <dbReference type="Proteomes" id="UP001642483"/>
    </source>
</evidence>
<reference evidence="2 3" key="1">
    <citation type="submission" date="2024-02" db="EMBL/GenBank/DDBJ databases">
        <authorList>
            <person name="Daric V."/>
            <person name="Darras S."/>
        </authorList>
    </citation>
    <scope>NUCLEOTIDE SEQUENCE [LARGE SCALE GENOMIC DNA]</scope>
</reference>
<keyword evidence="1" id="KW-0472">Membrane</keyword>
<evidence type="ECO:0000256" key="1">
    <source>
        <dbReference type="SAM" id="Phobius"/>
    </source>
</evidence>
<feature type="transmembrane region" description="Helical" evidence="1">
    <location>
        <begin position="586"/>
        <end position="609"/>
    </location>
</feature>
<keyword evidence="1" id="KW-1133">Transmembrane helix</keyword>
<dbReference type="Proteomes" id="UP001642483">
    <property type="component" value="Unassembled WGS sequence"/>
</dbReference>
<evidence type="ECO:0000313" key="2">
    <source>
        <dbReference type="EMBL" id="CAK8678038.1"/>
    </source>
</evidence>
<sequence>MSASSVFENGTASTSLTIKNVQLSSDGFAIQIVPTSGESSSYPSVNLQVFQGCSVFLSNNVEVRSVSSHFMDTGRFVCANNGSLYYSNGTARTSASTRCLSSSLWEGEQDLQCWLAPSPVVIDQSENQSGTIQKAIRCEYDDVIPRGFFSTYYISNEDPVTLNKEDWYKLSPRDDGQEVFCQAVTEITQDSDLGFSPPIRLNITHSPLLWKSMCVGILGRTHKINNCIIKLSSNPRSQFVSLTMNGKNVTNLGKNRLVNSVASNNQTFTYKRRFTEADNGTYILTVRYPPDASLYNLYFDYLIGCPVVLPQPKVKQKVKVGIKNGRVYGRKGMFTCPKGTTLFYSNGTRPSKRRTVCQVTSKWTGQDNLECWTAPNVILSPVMSDTSGAAQVSILCEYNDTFPVGDKSIYYFGEGSKELPKGEPLVLQSGNNDHYQNVSCQAVTPYTQFFNESGRSSASGIHIPHAPYQTERKPCSWFVGQSGSCIVNFLSNPPVMFESLTKHGSPVQNEMVSYINTSTQSIFNHQTFVLFRSMVKLIDNGTYSLNVRTPDSSQIYTMSFDQDLTTQLNQTDGVDYSPVVGTNSDVIIGVTTAVVVVFVVLLIVLTVLCRKMQHKVEEKEEEEESQAMAVYVEAGIEPKDALEMKEVA</sequence>
<organism evidence="2 3">
    <name type="scientific">Clavelina lepadiformis</name>
    <name type="common">Light-bulb sea squirt</name>
    <name type="synonym">Ascidia lepadiformis</name>
    <dbReference type="NCBI Taxonomy" id="159417"/>
    <lineage>
        <taxon>Eukaryota</taxon>
        <taxon>Metazoa</taxon>
        <taxon>Chordata</taxon>
        <taxon>Tunicata</taxon>
        <taxon>Ascidiacea</taxon>
        <taxon>Aplousobranchia</taxon>
        <taxon>Clavelinidae</taxon>
        <taxon>Clavelina</taxon>
    </lineage>
</organism>
<gene>
    <name evidence="2" type="ORF">CVLEPA_LOCUS7997</name>
</gene>
<proteinExistence type="predicted"/>
<comment type="caution">
    <text evidence="2">The sequence shown here is derived from an EMBL/GenBank/DDBJ whole genome shotgun (WGS) entry which is preliminary data.</text>
</comment>
<keyword evidence="3" id="KW-1185">Reference proteome</keyword>
<keyword evidence="1" id="KW-0812">Transmembrane</keyword>
<dbReference type="EMBL" id="CAWYQH010000046">
    <property type="protein sequence ID" value="CAK8678038.1"/>
    <property type="molecule type" value="Genomic_DNA"/>
</dbReference>
<name>A0ABP0FEB9_CLALP</name>
<protein>
    <submittedName>
        <fullName evidence="2">Uncharacterized protein</fullName>
    </submittedName>
</protein>